<gene>
    <name evidence="1" type="ORF">UREG_05904</name>
</gene>
<protein>
    <submittedName>
        <fullName evidence="1">Uncharacterized protein</fullName>
    </submittedName>
</protein>
<keyword evidence="2" id="KW-1185">Reference proteome</keyword>
<organism evidence="1 2">
    <name type="scientific">Uncinocarpus reesii (strain UAMH 1704)</name>
    <dbReference type="NCBI Taxonomy" id="336963"/>
    <lineage>
        <taxon>Eukaryota</taxon>
        <taxon>Fungi</taxon>
        <taxon>Dikarya</taxon>
        <taxon>Ascomycota</taxon>
        <taxon>Pezizomycotina</taxon>
        <taxon>Eurotiomycetes</taxon>
        <taxon>Eurotiomycetidae</taxon>
        <taxon>Onygenales</taxon>
        <taxon>Onygenaceae</taxon>
        <taxon>Uncinocarpus</taxon>
    </lineage>
</organism>
<dbReference type="GeneID" id="8444297"/>
<dbReference type="Proteomes" id="UP000002058">
    <property type="component" value="Unassembled WGS sequence"/>
</dbReference>
<dbReference type="PANTHER" id="PTHR32305:SF15">
    <property type="entry name" value="PROTEIN RHSA-RELATED"/>
    <property type="match status" value="1"/>
</dbReference>
<dbReference type="PANTHER" id="PTHR32305">
    <property type="match status" value="1"/>
</dbReference>
<dbReference type="VEuPathDB" id="FungiDB:UREG_05904"/>
<dbReference type="eggNOG" id="ENOG502QWB4">
    <property type="taxonomic scope" value="Eukaryota"/>
</dbReference>
<accession>C4JTW5</accession>
<dbReference type="InterPro" id="IPR050708">
    <property type="entry name" value="T6SS_VgrG/RHS"/>
</dbReference>
<dbReference type="KEGG" id="ure:UREG_05904"/>
<dbReference type="HOGENOM" id="CLU_002146_1_0_1"/>
<evidence type="ECO:0000313" key="1">
    <source>
        <dbReference type="EMBL" id="EEP81062.1"/>
    </source>
</evidence>
<dbReference type="NCBIfam" id="TIGR03696">
    <property type="entry name" value="Rhs_assc_core"/>
    <property type="match status" value="1"/>
</dbReference>
<dbReference type="InParanoid" id="C4JTW5"/>
<dbReference type="RefSeq" id="XP_002585215.1">
    <property type="nucleotide sequence ID" value="XM_002585169.1"/>
</dbReference>
<dbReference type="OMA" id="AQYQLPK"/>
<dbReference type="EMBL" id="CH476617">
    <property type="protein sequence ID" value="EEP81062.1"/>
    <property type="molecule type" value="Genomic_DNA"/>
</dbReference>
<dbReference type="OrthoDB" id="442731at2759"/>
<evidence type="ECO:0000313" key="2">
    <source>
        <dbReference type="Proteomes" id="UP000002058"/>
    </source>
</evidence>
<dbReference type="Gene3D" id="2.180.10.10">
    <property type="entry name" value="RHS repeat-associated core"/>
    <property type="match status" value="2"/>
</dbReference>
<sequence length="1644" mass="182534">MSALYSQGFNFTSFIQGGVDPRTGQFTSSIAIYETPTLARNCPSLQLSITYSPFTTTDIGLGKGWSFNLSTYQHRQAKTLVLSTGEHYQVAEDSSSVRVKDQKLKSFHFRKDSGNYQVIHKSGLVEVLSNKNDSYSTTVPFELYAANGRMVKLTWIRSGEQPRLQSILDGEQELLTINYNDARATITRSPDTAEASTFTLIRKNGRLAEVQSPLQGIPPWKFEYETFGQICCLKKITSPSGLQEEVSHKEKGHYLPKGAPYRTVPYAISHISRPLNNQPAIKTYYSYSASNFLGYDSGFDWKDGEDNLYRAHENYQYTTTVQINQGPETKYTYNRFHLIVSSRRRQNTKQVTQTVAYYMLPTGAFSAQPAQYQLPKSVQTVYEDTLANTHRTETTQYVFDEWGNPIQEIKPSGVTTDRDYYPPGGENELCPADPHGFQRYMKSVIVTPKSSSFKAPKRSRQYTYKEWSTATSLYASYFVAVQQDKTLEDGLELFISNYTYVNQPSDRNHGRLQQKTVKLSGRYMTTKNWTYRYPSPDRFTQIVEAKTFDGYNAQDEKECSLSTGLTSTHTTPIGIKTCYQYDSMGQLVKETVSPGTSYETVKKYEYAVLKGEVGYCVTETNSKGMQKRHFTDGLERICRVEAQDDDGQGSGPGDYNGTFRTVQERSYNEIGQCTGTTDIDWLRAEGNGAPFEQRRSRTIEYDDWGQAYRITESDGSATLSATDPINLTRTEGIEGQSQTRTQFDTMGAATEKDVLNSDGTVYSKIKYTYDGLGRMVEQESPLGHITKYQHDSFDRINQTNWPEDLVVKTEYAPHSASVLPILTKVNDHVMGTQAIDGLGRVTKQSLGSRTTAMSYQGIAPKPSDLTTPKGDKHDLAYDLQLDDVLTSQSSADDSNTFLYEKRTAELLSLDGSFKKEQRQYLPSGLLLQESFQVGRNSFATKSSYSMAGKLQTYTDANGQIHEIQYDDCGRPNRLVQGNVQVSFTYTKDNLLLESNAVDMETNQNLTTTRTYDEFGREVERTVKKGSEILYRLSQAFGPTNLLLRRKGEDGHGSVIKDESFQYDSYNRLIDYQCQGIQPPMDDKRMGLRRQKFSFDEFDNLIQISSTFNNGSDNTVSYKYSSKEPTQLTQITNTNPYFTPRIDLEYDENGCLTRDEQGRTLKYDTKGRLTTVCGSTGKTLCQYFYDAGGKLVCQRVQGTDTYLHYRGDSLIATTTGDTKVSYISDGGIRWGQMLQKGNKTETQLWMSDSQQSVLAWFDTKKPTEIHGQTYSPYGFNVGTSSIGFNGQWRDPVTGWYHLGNGYRVYNPVLMRFHSPDQSSPFASGEINPYAYCVGDPINRSDPTGHFSLFGIHFGGRDLAMALVGLAAGLLVGFATGGMGFAVEAGLGIAVGVAADAGTGAAYDAATGKGPTLQSMATDAVFGAVGGVLGEVGGRLIGKGLKALSGIGTSASRSSAVATTAAAVAAAERRSPRIMGDLYAHQVPGNIWDPATRSVTSRTDIINGELGNEGFLTHGYEGLLMGWNPTGQGLGLYSGEYVARRTILPEMEQAAIRNPLLRGIRGQGRPFHLFACYGTAGTGQAVANVLDRPVIAFHGLLAPLTRVPGTDIPRAPLMVHQVIRDLERSGGVSSVYGDNTDIFYPQMDIG</sequence>
<reference evidence="2" key="1">
    <citation type="journal article" date="2009" name="Genome Res.">
        <title>Comparative genomic analyses of the human fungal pathogens Coccidioides and their relatives.</title>
        <authorList>
            <person name="Sharpton T.J."/>
            <person name="Stajich J.E."/>
            <person name="Rounsley S.D."/>
            <person name="Gardner M.J."/>
            <person name="Wortman J.R."/>
            <person name="Jordar V.S."/>
            <person name="Maiti R."/>
            <person name="Kodira C.D."/>
            <person name="Neafsey D.E."/>
            <person name="Zeng Q."/>
            <person name="Hung C.-Y."/>
            <person name="McMahan C."/>
            <person name="Muszewska A."/>
            <person name="Grynberg M."/>
            <person name="Mandel M.A."/>
            <person name="Kellner E.M."/>
            <person name="Barker B.M."/>
            <person name="Galgiani J.N."/>
            <person name="Orbach M.J."/>
            <person name="Kirkland T.N."/>
            <person name="Cole G.T."/>
            <person name="Henn M.R."/>
            <person name="Birren B.W."/>
            <person name="Taylor J.W."/>
        </authorList>
    </citation>
    <scope>NUCLEOTIDE SEQUENCE [LARGE SCALE GENOMIC DNA]</scope>
    <source>
        <strain evidence="2">UAMH 1704</strain>
    </source>
</reference>
<name>C4JTW5_UNCRE</name>
<proteinExistence type="predicted"/>
<dbReference type="InterPro" id="IPR022385">
    <property type="entry name" value="Rhs_assc_core"/>
</dbReference>
<dbReference type="NCBIfam" id="TIGR01643">
    <property type="entry name" value="YD_repeat_2x"/>
    <property type="match status" value="1"/>
</dbReference>
<dbReference type="InterPro" id="IPR006530">
    <property type="entry name" value="YD"/>
</dbReference>